<sequence>MRTRTIPAAILTAALALTGCSSSEETTDEPGLTAQSMVDQLSDLYPLPNPRDNTGSCNDGKGHKDSCQQLITTDPVSVYELATAESAATWTKKLDGVNDSSAVQAGRFMLVWKADYPSDEDAVAEMTAKAQDLAAKEK</sequence>
<proteinExistence type="predicted"/>
<dbReference type="RefSeq" id="WP_173264456.1">
    <property type="nucleotide sequence ID" value="NZ_BLLG01000006.1"/>
</dbReference>
<name>A0A6A0AUL7_9ACTN</name>
<feature type="chain" id="PRO_5025658651" description="Lipoprotein" evidence="1">
    <location>
        <begin position="24"/>
        <end position="138"/>
    </location>
</feature>
<gene>
    <name evidence="2" type="ORF">SCWH03_28510</name>
</gene>
<evidence type="ECO:0000256" key="1">
    <source>
        <dbReference type="SAM" id="SignalP"/>
    </source>
</evidence>
<evidence type="ECO:0000313" key="3">
    <source>
        <dbReference type="Proteomes" id="UP000484988"/>
    </source>
</evidence>
<comment type="caution">
    <text evidence="2">The sequence shown here is derived from an EMBL/GenBank/DDBJ whole genome shotgun (WGS) entry which is preliminary data.</text>
</comment>
<keyword evidence="1" id="KW-0732">Signal</keyword>
<organism evidence="2 3">
    <name type="scientific">Streptomyces pacificus</name>
    <dbReference type="NCBI Taxonomy" id="2705029"/>
    <lineage>
        <taxon>Bacteria</taxon>
        <taxon>Bacillati</taxon>
        <taxon>Actinomycetota</taxon>
        <taxon>Actinomycetes</taxon>
        <taxon>Kitasatosporales</taxon>
        <taxon>Streptomycetaceae</taxon>
        <taxon>Streptomyces</taxon>
    </lineage>
</organism>
<protein>
    <recommendedName>
        <fullName evidence="4">Lipoprotein</fullName>
    </recommendedName>
</protein>
<reference evidence="2 3" key="1">
    <citation type="submission" date="2020-02" db="EMBL/GenBank/DDBJ databases">
        <title>Whole Genome Shotgun Sequence of Streptomyces sp. strain CWH03.</title>
        <authorList>
            <person name="Dohra H."/>
            <person name="Kodani S."/>
            <person name="Yamamura H."/>
        </authorList>
    </citation>
    <scope>NUCLEOTIDE SEQUENCE [LARGE SCALE GENOMIC DNA]</scope>
    <source>
        <strain evidence="2 3">CWH03</strain>
    </source>
</reference>
<dbReference type="EMBL" id="BLLG01000006">
    <property type="protein sequence ID" value="GFH36620.1"/>
    <property type="molecule type" value="Genomic_DNA"/>
</dbReference>
<evidence type="ECO:0000313" key="2">
    <source>
        <dbReference type="EMBL" id="GFH36620.1"/>
    </source>
</evidence>
<dbReference type="Proteomes" id="UP000484988">
    <property type="component" value="Unassembled WGS sequence"/>
</dbReference>
<keyword evidence="3" id="KW-1185">Reference proteome</keyword>
<dbReference type="AlphaFoldDB" id="A0A6A0AUL7"/>
<feature type="signal peptide" evidence="1">
    <location>
        <begin position="1"/>
        <end position="23"/>
    </location>
</feature>
<dbReference type="PROSITE" id="PS51257">
    <property type="entry name" value="PROKAR_LIPOPROTEIN"/>
    <property type="match status" value="1"/>
</dbReference>
<accession>A0A6A0AUL7</accession>
<evidence type="ECO:0008006" key="4">
    <source>
        <dbReference type="Google" id="ProtNLM"/>
    </source>
</evidence>